<dbReference type="InterPro" id="IPR036291">
    <property type="entry name" value="NAD(P)-bd_dom_sf"/>
</dbReference>
<dbReference type="Pfam" id="PF00106">
    <property type="entry name" value="adh_short"/>
    <property type="match status" value="1"/>
</dbReference>
<accession>A0AAD4B9G2</accession>
<evidence type="ECO:0000313" key="2">
    <source>
        <dbReference type="EMBL" id="KAF8443873.1"/>
    </source>
</evidence>
<evidence type="ECO:0000313" key="3">
    <source>
        <dbReference type="Proteomes" id="UP001194468"/>
    </source>
</evidence>
<organism evidence="1 3">
    <name type="scientific">Boletus edulis BED1</name>
    <dbReference type="NCBI Taxonomy" id="1328754"/>
    <lineage>
        <taxon>Eukaryota</taxon>
        <taxon>Fungi</taxon>
        <taxon>Dikarya</taxon>
        <taxon>Basidiomycota</taxon>
        <taxon>Agaricomycotina</taxon>
        <taxon>Agaricomycetes</taxon>
        <taxon>Agaricomycetidae</taxon>
        <taxon>Boletales</taxon>
        <taxon>Boletineae</taxon>
        <taxon>Boletaceae</taxon>
        <taxon>Boletoideae</taxon>
        <taxon>Boletus</taxon>
    </lineage>
</organism>
<name>A0AAD4B9G2_BOLED</name>
<protein>
    <submittedName>
        <fullName evidence="1">Uncharacterized protein</fullName>
    </submittedName>
</protein>
<dbReference type="EMBL" id="WHUW01000408">
    <property type="protein sequence ID" value="KAF8414887.1"/>
    <property type="molecule type" value="Genomic_DNA"/>
</dbReference>
<dbReference type="AlphaFoldDB" id="A0AAD4B9G2"/>
<dbReference type="Proteomes" id="UP001194468">
    <property type="component" value="Unassembled WGS sequence"/>
</dbReference>
<proteinExistence type="predicted"/>
<keyword evidence="3" id="KW-1185">Reference proteome</keyword>
<comment type="caution">
    <text evidence="1">The sequence shown here is derived from an EMBL/GenBank/DDBJ whole genome shotgun (WGS) entry which is preliminary data.</text>
</comment>
<gene>
    <name evidence="2" type="ORF">L210DRAFT_3532880</name>
    <name evidence="1" type="ORF">L210DRAFT_3589452</name>
</gene>
<reference evidence="1" key="1">
    <citation type="submission" date="2019-10" db="EMBL/GenBank/DDBJ databases">
        <authorList>
            <consortium name="DOE Joint Genome Institute"/>
            <person name="Kuo A."/>
            <person name="Miyauchi S."/>
            <person name="Kiss E."/>
            <person name="Drula E."/>
            <person name="Kohler A."/>
            <person name="Sanchez-Garcia M."/>
            <person name="Andreopoulos B."/>
            <person name="Barry K.W."/>
            <person name="Bonito G."/>
            <person name="Buee M."/>
            <person name="Carver A."/>
            <person name="Chen C."/>
            <person name="Cichocki N."/>
            <person name="Clum A."/>
            <person name="Culley D."/>
            <person name="Crous P.W."/>
            <person name="Fauchery L."/>
            <person name="Girlanda M."/>
            <person name="Hayes R."/>
            <person name="Keri Z."/>
            <person name="LaButti K."/>
            <person name="Lipzen A."/>
            <person name="Lombard V."/>
            <person name="Magnuson J."/>
            <person name="Maillard F."/>
            <person name="Morin E."/>
            <person name="Murat C."/>
            <person name="Nolan M."/>
            <person name="Ohm R."/>
            <person name="Pangilinan J."/>
            <person name="Pereira M."/>
            <person name="Perotto S."/>
            <person name="Peter M."/>
            <person name="Riley R."/>
            <person name="Sitrit Y."/>
            <person name="Stielow B."/>
            <person name="Szollosi G."/>
            <person name="Zifcakova L."/>
            <person name="Stursova M."/>
            <person name="Spatafora J.W."/>
            <person name="Tedersoo L."/>
            <person name="Vaario L.-M."/>
            <person name="Yamada A."/>
            <person name="Yan M."/>
            <person name="Wang P."/>
            <person name="Xu J."/>
            <person name="Bruns T."/>
            <person name="Baldrian P."/>
            <person name="Vilgalys R."/>
            <person name="Henrissat B."/>
            <person name="Grigoriev I.V."/>
            <person name="Hibbett D."/>
            <person name="Nagy L.G."/>
            <person name="Martin F.M."/>
        </authorList>
    </citation>
    <scope>NUCLEOTIDE SEQUENCE</scope>
    <source>
        <strain evidence="1">BED1</strain>
    </source>
</reference>
<sequence>MAIAIGAALITGSAQNIGRSIALRFLRDGFDIALDDVSSKSDQLSAVASEIQKIGRRTRSVLVDVTIEELKEMAQGAAEGLGGWMSW</sequence>
<dbReference type="Gene3D" id="3.40.50.720">
    <property type="entry name" value="NAD(P)-binding Rossmann-like Domain"/>
    <property type="match status" value="1"/>
</dbReference>
<dbReference type="InterPro" id="IPR002347">
    <property type="entry name" value="SDR_fam"/>
</dbReference>
<evidence type="ECO:0000313" key="1">
    <source>
        <dbReference type="EMBL" id="KAF8414887.1"/>
    </source>
</evidence>
<dbReference type="EMBL" id="WHUW01000007">
    <property type="protein sequence ID" value="KAF8443873.1"/>
    <property type="molecule type" value="Genomic_DNA"/>
</dbReference>
<dbReference type="SUPFAM" id="SSF51735">
    <property type="entry name" value="NAD(P)-binding Rossmann-fold domains"/>
    <property type="match status" value="1"/>
</dbReference>
<reference evidence="1" key="2">
    <citation type="journal article" date="2020" name="Nat. Commun.">
        <title>Large-scale genome sequencing of mycorrhizal fungi provides insights into the early evolution of symbiotic traits.</title>
        <authorList>
            <person name="Miyauchi S."/>
            <person name="Kiss E."/>
            <person name="Kuo A."/>
            <person name="Drula E."/>
            <person name="Kohler A."/>
            <person name="Sanchez-Garcia M."/>
            <person name="Morin E."/>
            <person name="Andreopoulos B."/>
            <person name="Barry K.W."/>
            <person name="Bonito G."/>
            <person name="Buee M."/>
            <person name="Carver A."/>
            <person name="Chen C."/>
            <person name="Cichocki N."/>
            <person name="Clum A."/>
            <person name="Culley D."/>
            <person name="Crous P.W."/>
            <person name="Fauchery L."/>
            <person name="Girlanda M."/>
            <person name="Hayes R.D."/>
            <person name="Keri Z."/>
            <person name="LaButti K."/>
            <person name="Lipzen A."/>
            <person name="Lombard V."/>
            <person name="Magnuson J."/>
            <person name="Maillard F."/>
            <person name="Murat C."/>
            <person name="Nolan M."/>
            <person name="Ohm R.A."/>
            <person name="Pangilinan J."/>
            <person name="Pereira M.F."/>
            <person name="Perotto S."/>
            <person name="Peter M."/>
            <person name="Pfister S."/>
            <person name="Riley R."/>
            <person name="Sitrit Y."/>
            <person name="Stielow J.B."/>
            <person name="Szollosi G."/>
            <person name="Zifcakova L."/>
            <person name="Stursova M."/>
            <person name="Spatafora J.W."/>
            <person name="Tedersoo L."/>
            <person name="Vaario L.M."/>
            <person name="Yamada A."/>
            <person name="Yan M."/>
            <person name="Wang P."/>
            <person name="Xu J."/>
            <person name="Bruns T."/>
            <person name="Baldrian P."/>
            <person name="Vilgalys R."/>
            <person name="Dunand C."/>
            <person name="Henrissat B."/>
            <person name="Grigoriev I.V."/>
            <person name="Hibbett D."/>
            <person name="Nagy L.G."/>
            <person name="Martin F.M."/>
        </authorList>
    </citation>
    <scope>NUCLEOTIDE SEQUENCE</scope>
    <source>
        <strain evidence="1">BED1</strain>
    </source>
</reference>